<evidence type="ECO:0000313" key="1">
    <source>
        <dbReference type="EMBL" id="KZX10152.1"/>
    </source>
</evidence>
<dbReference type="RefSeq" id="WP_157077737.1">
    <property type="nucleotide sequence ID" value="NZ_LWMV01000222.1"/>
</dbReference>
<sequence>MVMNFPKSKGKCAFCGKIFTKAGINRHLKTHLKQKESENTKGQSYLIKVESDQYYGSSPYFLSLWVDGETIMEDIDAFLRGIWLECCGHMSGFAGGQVSMDEKVKDVFYKDLKLGYDYDYGSTTELRLTVLEEYSVKADDEIVLLSRNDPVKWKCDSCNEEIATQICIIHDKMFCDKCGKKHAVECPDFEDYGYLPVVNSPRMGVCGYEGGSIDIERD</sequence>
<keyword evidence="2" id="KW-1185">Reference proteome</keyword>
<dbReference type="InterPro" id="IPR024047">
    <property type="entry name" value="MM3350-like_sf"/>
</dbReference>
<dbReference type="OrthoDB" id="117055at2157"/>
<dbReference type="EMBL" id="LWMV01000222">
    <property type="protein sequence ID" value="KZX10152.1"/>
    <property type="molecule type" value="Genomic_DNA"/>
</dbReference>
<accession>A0A165Z242</accession>
<proteinExistence type="predicted"/>
<evidence type="ECO:0000313" key="2">
    <source>
        <dbReference type="Proteomes" id="UP000077245"/>
    </source>
</evidence>
<organism evidence="1 2">
    <name type="scientific">Methanobrevibacter curvatus</name>
    <dbReference type="NCBI Taxonomy" id="49547"/>
    <lineage>
        <taxon>Archaea</taxon>
        <taxon>Methanobacteriati</taxon>
        <taxon>Methanobacteriota</taxon>
        <taxon>Methanomada group</taxon>
        <taxon>Methanobacteria</taxon>
        <taxon>Methanobacteriales</taxon>
        <taxon>Methanobacteriaceae</taxon>
        <taxon>Methanobrevibacter</taxon>
    </lineage>
</organism>
<name>A0A165Z242_9EURY</name>
<protein>
    <submittedName>
        <fullName evidence="1">Uncharacterized protein</fullName>
    </submittedName>
</protein>
<reference evidence="1 2" key="1">
    <citation type="submission" date="2016-04" db="EMBL/GenBank/DDBJ databases">
        <title>Genome sequence of Methanobrevibacter curvatus DSM 11111.</title>
        <authorList>
            <person name="Poehlein A."/>
            <person name="Seedorf H."/>
            <person name="Daniel R."/>
        </authorList>
    </citation>
    <scope>NUCLEOTIDE SEQUENCE [LARGE SCALE GENOMIC DNA]</scope>
    <source>
        <strain evidence="1 2">DSM 11111</strain>
    </source>
</reference>
<dbReference type="Proteomes" id="UP000077245">
    <property type="component" value="Unassembled WGS sequence"/>
</dbReference>
<gene>
    <name evidence="1" type="ORF">MBCUR_18870</name>
</gene>
<dbReference type="PATRIC" id="fig|49547.3.peg.1994"/>
<comment type="caution">
    <text evidence="1">The sequence shown here is derived from an EMBL/GenBank/DDBJ whole genome shotgun (WGS) entry which is preliminary data.</text>
</comment>
<dbReference type="SUPFAM" id="SSF159941">
    <property type="entry name" value="MM3350-like"/>
    <property type="match status" value="1"/>
</dbReference>
<dbReference type="AlphaFoldDB" id="A0A165Z242"/>